<organism evidence="2 3">
    <name type="scientific">Legionella impletisoli</name>
    <dbReference type="NCBI Taxonomy" id="343510"/>
    <lineage>
        <taxon>Bacteria</taxon>
        <taxon>Pseudomonadati</taxon>
        <taxon>Pseudomonadota</taxon>
        <taxon>Gammaproteobacteria</taxon>
        <taxon>Legionellales</taxon>
        <taxon>Legionellaceae</taxon>
        <taxon>Legionella</taxon>
    </lineage>
</organism>
<dbReference type="Proteomes" id="UP000630149">
    <property type="component" value="Unassembled WGS sequence"/>
</dbReference>
<sequence>MSTELSNLNDTGKQSSCGICRAMGLPICKGHAGGGSGSDSENKAEKQESSKPENQPNIVQLNALSSSLEKNADWQSNDDFKFSFNGFNQNASLASIELDLAKCILKLEPKKNLDSEQKKDLQVLFDNIKVEVNQRDGAVARVSNEVLVVNHSDPKQFDALISNLMSKNLMPTDKTVMQVNLETQSIAKESSKEEVDNNWAPNPFDVSKGPTPSDK</sequence>
<evidence type="ECO:0000313" key="2">
    <source>
        <dbReference type="EMBL" id="GGI87802.1"/>
    </source>
</evidence>
<feature type="region of interest" description="Disordered" evidence="1">
    <location>
        <begin position="31"/>
        <end position="57"/>
    </location>
</feature>
<evidence type="ECO:0000313" key="3">
    <source>
        <dbReference type="Proteomes" id="UP000630149"/>
    </source>
</evidence>
<dbReference type="OrthoDB" id="5638854at2"/>
<evidence type="ECO:0000256" key="1">
    <source>
        <dbReference type="SAM" id="MobiDB-lite"/>
    </source>
</evidence>
<comment type="caution">
    <text evidence="2">The sequence shown here is derived from an EMBL/GenBank/DDBJ whole genome shotgun (WGS) entry which is preliminary data.</text>
</comment>
<protein>
    <submittedName>
        <fullName evidence="2">Uncharacterized protein</fullName>
    </submittedName>
</protein>
<dbReference type="AlphaFoldDB" id="A0A917JWS5"/>
<reference evidence="2" key="1">
    <citation type="journal article" date="2014" name="Int. J. Syst. Evol. Microbiol.">
        <title>Complete genome sequence of Corynebacterium casei LMG S-19264T (=DSM 44701T), isolated from a smear-ripened cheese.</title>
        <authorList>
            <consortium name="US DOE Joint Genome Institute (JGI-PGF)"/>
            <person name="Walter F."/>
            <person name="Albersmeier A."/>
            <person name="Kalinowski J."/>
            <person name="Ruckert C."/>
        </authorList>
    </citation>
    <scope>NUCLEOTIDE SEQUENCE</scope>
    <source>
        <strain evidence="2">JCM 13919</strain>
    </source>
</reference>
<feature type="region of interest" description="Disordered" evidence="1">
    <location>
        <begin position="187"/>
        <end position="215"/>
    </location>
</feature>
<reference evidence="2" key="2">
    <citation type="submission" date="2020-09" db="EMBL/GenBank/DDBJ databases">
        <authorList>
            <person name="Sun Q."/>
            <person name="Ohkuma M."/>
        </authorList>
    </citation>
    <scope>NUCLEOTIDE SEQUENCE</scope>
    <source>
        <strain evidence="2">JCM 13919</strain>
    </source>
</reference>
<accession>A0A917JWS5</accession>
<gene>
    <name evidence="2" type="ORF">GCM10007966_15680</name>
</gene>
<name>A0A917JWS5_9GAMM</name>
<feature type="compositionally biased region" description="Basic and acidic residues" evidence="1">
    <location>
        <begin position="40"/>
        <end position="51"/>
    </location>
</feature>
<keyword evidence="3" id="KW-1185">Reference proteome</keyword>
<dbReference type="EMBL" id="BMOB01000006">
    <property type="protein sequence ID" value="GGI87802.1"/>
    <property type="molecule type" value="Genomic_DNA"/>
</dbReference>
<proteinExistence type="predicted"/>
<dbReference type="RefSeq" id="WP_131776863.1">
    <property type="nucleotide sequence ID" value="NZ_BMOB01000006.1"/>
</dbReference>